<organism evidence="1 2">
    <name type="scientific">Lepraria finkii</name>
    <dbReference type="NCBI Taxonomy" id="1340010"/>
    <lineage>
        <taxon>Eukaryota</taxon>
        <taxon>Fungi</taxon>
        <taxon>Dikarya</taxon>
        <taxon>Ascomycota</taxon>
        <taxon>Pezizomycotina</taxon>
        <taxon>Lecanoromycetes</taxon>
        <taxon>OSLEUM clade</taxon>
        <taxon>Lecanoromycetidae</taxon>
        <taxon>Lecanorales</taxon>
        <taxon>Lecanorineae</taxon>
        <taxon>Stereocaulaceae</taxon>
        <taxon>Lepraria</taxon>
    </lineage>
</organism>
<gene>
    <name evidence="1" type="ORF">ABVK25_009326</name>
</gene>
<evidence type="ECO:0000313" key="1">
    <source>
        <dbReference type="EMBL" id="KAL2050354.1"/>
    </source>
</evidence>
<evidence type="ECO:0000313" key="2">
    <source>
        <dbReference type="Proteomes" id="UP001590951"/>
    </source>
</evidence>
<sequence length="73" mass="7880">MRVGRTAKRVEYQMKPKEGLLEGSEGSSSAVSQEKFLARVSPQGTCWIKDPASTLTAVPTASGFVMSGQKTCW</sequence>
<accession>A0ABR4AXH2</accession>
<comment type="caution">
    <text evidence="1">The sequence shown here is derived from an EMBL/GenBank/DDBJ whole genome shotgun (WGS) entry which is preliminary data.</text>
</comment>
<dbReference type="EMBL" id="JBHFEH010000048">
    <property type="protein sequence ID" value="KAL2050354.1"/>
    <property type="molecule type" value="Genomic_DNA"/>
</dbReference>
<proteinExistence type="predicted"/>
<reference evidence="1 2" key="1">
    <citation type="submission" date="2024-09" db="EMBL/GenBank/DDBJ databases">
        <title>Rethinking Asexuality: The Enigmatic Case of Functional Sexual Genes in Lepraria (Stereocaulaceae).</title>
        <authorList>
            <person name="Doellman M."/>
            <person name="Sun Y."/>
            <person name="Barcenas-Pena A."/>
            <person name="Lumbsch H.T."/>
            <person name="Grewe F."/>
        </authorList>
    </citation>
    <scope>NUCLEOTIDE SEQUENCE [LARGE SCALE GENOMIC DNA]</scope>
    <source>
        <strain evidence="1 2">Grewe 0041</strain>
    </source>
</reference>
<name>A0ABR4AXH2_9LECA</name>
<keyword evidence="2" id="KW-1185">Reference proteome</keyword>
<protein>
    <submittedName>
        <fullName evidence="1">Uncharacterized protein</fullName>
    </submittedName>
</protein>
<dbReference type="Proteomes" id="UP001590951">
    <property type="component" value="Unassembled WGS sequence"/>
</dbReference>